<gene>
    <name evidence="1" type="ORF">ABVT43_18860</name>
</gene>
<dbReference type="Proteomes" id="UP001548189">
    <property type="component" value="Unassembled WGS sequence"/>
</dbReference>
<dbReference type="EMBL" id="JBEVCJ010000039">
    <property type="protein sequence ID" value="MET1257213.1"/>
    <property type="molecule type" value="Genomic_DNA"/>
</dbReference>
<evidence type="ECO:0000313" key="2">
    <source>
        <dbReference type="Proteomes" id="UP001548189"/>
    </source>
</evidence>
<evidence type="ECO:0000313" key="1">
    <source>
        <dbReference type="EMBL" id="MET1257213.1"/>
    </source>
</evidence>
<organism evidence="1 2">
    <name type="scientific">Aliikangiella maris</name>
    <dbReference type="NCBI Taxonomy" id="3162458"/>
    <lineage>
        <taxon>Bacteria</taxon>
        <taxon>Pseudomonadati</taxon>
        <taxon>Pseudomonadota</taxon>
        <taxon>Gammaproteobacteria</taxon>
        <taxon>Oceanospirillales</taxon>
        <taxon>Pleioneaceae</taxon>
        <taxon>Aliikangiella</taxon>
    </lineage>
</organism>
<sequence length="76" mass="8830">MSNSKKIPTDLDDYLFGNGLTIENYFVRVTPFSETICYRNGEGKEFYLTVNNDEFEEKLRSRLIELGSEIVRVGEK</sequence>
<protein>
    <submittedName>
        <fullName evidence="1">Uncharacterized protein</fullName>
    </submittedName>
</protein>
<name>A0ABV2BZG7_9GAMM</name>
<proteinExistence type="predicted"/>
<comment type="caution">
    <text evidence="1">The sequence shown here is derived from an EMBL/GenBank/DDBJ whole genome shotgun (WGS) entry which is preliminary data.</text>
</comment>
<reference evidence="1 2" key="1">
    <citation type="submission" date="2024-06" db="EMBL/GenBank/DDBJ databases">
        <authorList>
            <person name="Li F."/>
        </authorList>
    </citation>
    <scope>NUCLEOTIDE SEQUENCE [LARGE SCALE GENOMIC DNA]</scope>
    <source>
        <strain evidence="1 2">GXAS 311</strain>
    </source>
</reference>
<accession>A0ABV2BZG7</accession>
<keyword evidence="2" id="KW-1185">Reference proteome</keyword>